<feature type="region of interest" description="Disordered" evidence="1">
    <location>
        <begin position="1"/>
        <end position="22"/>
    </location>
</feature>
<feature type="compositionally biased region" description="Gly residues" evidence="1">
    <location>
        <begin position="1"/>
        <end position="14"/>
    </location>
</feature>
<dbReference type="EMBL" id="BPLR01000888">
    <property type="protein sequence ID" value="GIY98140.1"/>
    <property type="molecule type" value="Genomic_DNA"/>
</dbReference>
<evidence type="ECO:0000256" key="1">
    <source>
        <dbReference type="SAM" id="MobiDB-lite"/>
    </source>
</evidence>
<sequence length="83" mass="8898">MGKLGLGCSGGGGGAKEEPATPTYVQEEFADFEANQHLCVLNFADFETNQDRCAIRGRFPGGVQVRRRPGQVGAHPHLVSVTR</sequence>
<keyword evidence="3" id="KW-1185">Reference proteome</keyword>
<evidence type="ECO:0000313" key="3">
    <source>
        <dbReference type="Proteomes" id="UP001054945"/>
    </source>
</evidence>
<reference evidence="2 3" key="1">
    <citation type="submission" date="2021-06" db="EMBL/GenBank/DDBJ databases">
        <title>Caerostris extrusa draft genome.</title>
        <authorList>
            <person name="Kono N."/>
            <person name="Arakawa K."/>
        </authorList>
    </citation>
    <scope>NUCLEOTIDE SEQUENCE [LARGE SCALE GENOMIC DNA]</scope>
</reference>
<organism evidence="2 3">
    <name type="scientific">Caerostris extrusa</name>
    <name type="common">Bark spider</name>
    <name type="synonym">Caerostris bankana</name>
    <dbReference type="NCBI Taxonomy" id="172846"/>
    <lineage>
        <taxon>Eukaryota</taxon>
        <taxon>Metazoa</taxon>
        <taxon>Ecdysozoa</taxon>
        <taxon>Arthropoda</taxon>
        <taxon>Chelicerata</taxon>
        <taxon>Arachnida</taxon>
        <taxon>Araneae</taxon>
        <taxon>Araneomorphae</taxon>
        <taxon>Entelegynae</taxon>
        <taxon>Araneoidea</taxon>
        <taxon>Araneidae</taxon>
        <taxon>Caerostris</taxon>
    </lineage>
</organism>
<gene>
    <name evidence="2" type="ORF">CEXT_361311</name>
</gene>
<protein>
    <submittedName>
        <fullName evidence="2">Uncharacterized protein</fullName>
    </submittedName>
</protein>
<proteinExistence type="predicted"/>
<name>A0AAV4XSG2_CAEEX</name>
<dbReference type="AlphaFoldDB" id="A0AAV4XSG2"/>
<comment type="caution">
    <text evidence="2">The sequence shown here is derived from an EMBL/GenBank/DDBJ whole genome shotgun (WGS) entry which is preliminary data.</text>
</comment>
<dbReference type="Proteomes" id="UP001054945">
    <property type="component" value="Unassembled WGS sequence"/>
</dbReference>
<accession>A0AAV4XSG2</accession>
<evidence type="ECO:0000313" key="2">
    <source>
        <dbReference type="EMBL" id="GIY98140.1"/>
    </source>
</evidence>